<gene>
    <name evidence="2" type="ORF">M408DRAFT_60666</name>
</gene>
<reference evidence="2 3" key="1">
    <citation type="submission" date="2014-04" db="EMBL/GenBank/DDBJ databases">
        <authorList>
            <consortium name="DOE Joint Genome Institute"/>
            <person name="Kuo A."/>
            <person name="Zuccaro A."/>
            <person name="Kohler A."/>
            <person name="Nagy L.G."/>
            <person name="Floudas D."/>
            <person name="Copeland A."/>
            <person name="Barry K.W."/>
            <person name="Cichocki N."/>
            <person name="Veneault-Fourrey C."/>
            <person name="LaButti K."/>
            <person name="Lindquist E.A."/>
            <person name="Lipzen A."/>
            <person name="Lundell T."/>
            <person name="Morin E."/>
            <person name="Murat C."/>
            <person name="Sun H."/>
            <person name="Tunlid A."/>
            <person name="Henrissat B."/>
            <person name="Grigoriev I.V."/>
            <person name="Hibbett D.S."/>
            <person name="Martin F."/>
            <person name="Nordberg H.P."/>
            <person name="Cantor M.N."/>
            <person name="Hua S.X."/>
        </authorList>
    </citation>
    <scope>NUCLEOTIDE SEQUENCE [LARGE SCALE GENOMIC DNA]</scope>
    <source>
        <strain evidence="2 3">MAFF 305830</strain>
    </source>
</reference>
<accession>A0A0C3BBU2</accession>
<evidence type="ECO:0000313" key="2">
    <source>
        <dbReference type="EMBL" id="KIM34295.1"/>
    </source>
</evidence>
<dbReference type="AlphaFoldDB" id="A0A0C3BBU2"/>
<dbReference type="HOGENOM" id="CLU_084280_0_1_1"/>
<reference evidence="3" key="2">
    <citation type="submission" date="2015-01" db="EMBL/GenBank/DDBJ databases">
        <title>Evolutionary Origins and Diversification of the Mycorrhizal Mutualists.</title>
        <authorList>
            <consortium name="DOE Joint Genome Institute"/>
            <consortium name="Mycorrhizal Genomics Consortium"/>
            <person name="Kohler A."/>
            <person name="Kuo A."/>
            <person name="Nagy L.G."/>
            <person name="Floudas D."/>
            <person name="Copeland A."/>
            <person name="Barry K.W."/>
            <person name="Cichocki N."/>
            <person name="Veneault-Fourrey C."/>
            <person name="LaButti K."/>
            <person name="Lindquist E.A."/>
            <person name="Lipzen A."/>
            <person name="Lundell T."/>
            <person name="Morin E."/>
            <person name="Murat C."/>
            <person name="Riley R."/>
            <person name="Ohm R."/>
            <person name="Sun H."/>
            <person name="Tunlid A."/>
            <person name="Henrissat B."/>
            <person name="Grigoriev I.V."/>
            <person name="Hibbett D.S."/>
            <person name="Martin F."/>
        </authorList>
    </citation>
    <scope>NUCLEOTIDE SEQUENCE [LARGE SCALE GENOMIC DNA]</scope>
    <source>
        <strain evidence="3">MAFF 305830</strain>
    </source>
</reference>
<dbReference type="InterPro" id="IPR046528">
    <property type="entry name" value="DUF6593"/>
</dbReference>
<proteinExistence type="predicted"/>
<name>A0A0C3BBU2_SERVB</name>
<evidence type="ECO:0000313" key="3">
    <source>
        <dbReference type="Proteomes" id="UP000054097"/>
    </source>
</evidence>
<protein>
    <recommendedName>
        <fullName evidence="1">DUF6593 domain-containing protein</fullName>
    </recommendedName>
</protein>
<dbReference type="Pfam" id="PF20236">
    <property type="entry name" value="DUF6593"/>
    <property type="match status" value="1"/>
</dbReference>
<dbReference type="OrthoDB" id="3256331at2759"/>
<keyword evidence="3" id="KW-1185">Reference proteome</keyword>
<dbReference type="Proteomes" id="UP000054097">
    <property type="component" value="Unassembled WGS sequence"/>
</dbReference>
<evidence type="ECO:0000259" key="1">
    <source>
        <dbReference type="Pfam" id="PF20236"/>
    </source>
</evidence>
<dbReference type="EMBL" id="KN824277">
    <property type="protein sequence ID" value="KIM34295.1"/>
    <property type="molecule type" value="Genomic_DNA"/>
</dbReference>
<feature type="domain" description="DUF6593" evidence="1">
    <location>
        <begin position="28"/>
        <end position="181"/>
    </location>
</feature>
<sequence length="202" mass="22295">MASTSNDRSNSQETLVDDTQFQFRFSDDNPVNTTIRGPDGRVLYRVNTSFSDGTVTQVERNDGEPIAALHWSDMGFDKIAVGTDKPVRMGKLLHSGAFFSETVSFKDSLGRKYEWKGNRPGLTLQLYALDTPGSPIAAFTKSRPDTSTGRRSTAYLTVLGRGQEILDLVVWSFCFLEKQRRNADGGFGLGLSGSTMTQNYQG</sequence>
<organism evidence="2 3">
    <name type="scientific">Serendipita vermifera MAFF 305830</name>
    <dbReference type="NCBI Taxonomy" id="933852"/>
    <lineage>
        <taxon>Eukaryota</taxon>
        <taxon>Fungi</taxon>
        <taxon>Dikarya</taxon>
        <taxon>Basidiomycota</taxon>
        <taxon>Agaricomycotina</taxon>
        <taxon>Agaricomycetes</taxon>
        <taxon>Sebacinales</taxon>
        <taxon>Serendipitaceae</taxon>
        <taxon>Serendipita</taxon>
    </lineage>
</organism>